<dbReference type="PANTHER" id="PTHR38446:SF1">
    <property type="entry name" value="BLL0914 PROTEIN"/>
    <property type="match status" value="1"/>
</dbReference>
<accession>A0AAQ2XLE3</accession>
<name>A0AAQ2XLE3_9LACO</name>
<feature type="transmembrane region" description="Helical" evidence="1">
    <location>
        <begin position="7"/>
        <end position="26"/>
    </location>
</feature>
<organism evidence="2 3">
    <name type="scientific">Ligilactobacillus ruminis</name>
    <dbReference type="NCBI Taxonomy" id="1623"/>
    <lineage>
        <taxon>Bacteria</taxon>
        <taxon>Bacillati</taxon>
        <taxon>Bacillota</taxon>
        <taxon>Bacilli</taxon>
        <taxon>Lactobacillales</taxon>
        <taxon>Lactobacillaceae</taxon>
        <taxon>Ligilactobacillus</taxon>
    </lineage>
</organism>
<reference evidence="2" key="1">
    <citation type="submission" date="2023-02" db="EMBL/GenBank/DDBJ databases">
        <title>Complete genome sequence of Lactobacillus ruminis CACC888 isolated from Pig feces.</title>
        <authorList>
            <person name="Park S."/>
            <person name="Park M.A."/>
            <person name="Kim D.-H."/>
            <person name="Kim Y."/>
        </authorList>
    </citation>
    <scope>NUCLEOTIDE SEQUENCE</scope>
    <source>
        <strain evidence="2">CACC888</strain>
    </source>
</reference>
<dbReference type="PANTHER" id="PTHR38446">
    <property type="entry name" value="BLL0914 PROTEIN"/>
    <property type="match status" value="1"/>
</dbReference>
<keyword evidence="1" id="KW-0472">Membrane</keyword>
<keyword evidence="1" id="KW-1133">Transmembrane helix</keyword>
<gene>
    <name evidence="2" type="ORF">PSR59_02485</name>
</gene>
<keyword evidence="1" id="KW-0812">Transmembrane</keyword>
<feature type="transmembrane region" description="Helical" evidence="1">
    <location>
        <begin position="102"/>
        <end position="120"/>
    </location>
</feature>
<dbReference type="EMBL" id="CP117692">
    <property type="protein sequence ID" value="WDC82520.1"/>
    <property type="molecule type" value="Genomic_DNA"/>
</dbReference>
<feature type="transmembrane region" description="Helical" evidence="1">
    <location>
        <begin position="79"/>
        <end position="96"/>
    </location>
</feature>
<evidence type="ECO:0000313" key="3">
    <source>
        <dbReference type="Proteomes" id="UP001222683"/>
    </source>
</evidence>
<evidence type="ECO:0000256" key="1">
    <source>
        <dbReference type="SAM" id="Phobius"/>
    </source>
</evidence>
<dbReference type="Proteomes" id="UP001222683">
    <property type="component" value="Chromosome"/>
</dbReference>
<protein>
    <submittedName>
        <fullName evidence="2">DUF1304 family protein</fullName>
    </submittedName>
</protein>
<evidence type="ECO:0000313" key="2">
    <source>
        <dbReference type="EMBL" id="WDC82520.1"/>
    </source>
</evidence>
<feature type="transmembrane region" description="Helical" evidence="1">
    <location>
        <begin position="56"/>
        <end position="72"/>
    </location>
</feature>
<dbReference type="RefSeq" id="WP_080926805.1">
    <property type="nucleotide sequence ID" value="NZ_CP117687.1"/>
</dbReference>
<proteinExistence type="predicted"/>
<dbReference type="Pfam" id="PF06993">
    <property type="entry name" value="DUF1304"/>
    <property type="match status" value="1"/>
</dbReference>
<dbReference type="AlphaFoldDB" id="A0AAQ2XLE3"/>
<dbReference type="InterPro" id="IPR009732">
    <property type="entry name" value="DUF1304"/>
</dbReference>
<sequence length="121" mass="13499">MELIIKALSILVAIEFIFIMYLETLATTSKKTAETFNLTEKDLMNTKVNILLKNQGIYNGLISIVILYGTFFSKNGQEILIGSMLYITLVALYGAYSSSNISIFFKQATLAVITLVLLLIF</sequence>